<feature type="chain" id="PRO_5046033933" evidence="1">
    <location>
        <begin position="31"/>
        <end position="176"/>
    </location>
</feature>
<gene>
    <name evidence="2" type="ORF">J0895_01125</name>
</gene>
<organism evidence="2 3">
    <name type="scientific">Phormidium pseudopriestleyi FRX01</name>
    <dbReference type="NCBI Taxonomy" id="1759528"/>
    <lineage>
        <taxon>Bacteria</taxon>
        <taxon>Bacillati</taxon>
        <taxon>Cyanobacteriota</taxon>
        <taxon>Cyanophyceae</taxon>
        <taxon>Oscillatoriophycideae</taxon>
        <taxon>Oscillatoriales</taxon>
        <taxon>Oscillatoriaceae</taxon>
        <taxon>Phormidium</taxon>
    </lineage>
</organism>
<sequence length="176" mass="19349">MFTQPFTTQLCTGFGLALLALGLASCGAQNSNSAVATPRFFCGQDPQGTYITYAETPRGKQAFIRWKSDYFTASGWTPEARCQEVSPKFQQAADNNQLNYITNDTLNDLPVLCAAINDNERCGLMLFTLRPEDDPKAVQKMLIQMGRGSAMGPIPQSGSYKVHIPLSDIFQNLPIE</sequence>
<dbReference type="Proteomes" id="UP000664844">
    <property type="component" value="Unassembled WGS sequence"/>
</dbReference>
<evidence type="ECO:0000313" key="2">
    <source>
        <dbReference type="EMBL" id="MBO0347732.1"/>
    </source>
</evidence>
<comment type="caution">
    <text evidence="2">The sequence shown here is derived from an EMBL/GenBank/DDBJ whole genome shotgun (WGS) entry which is preliminary data.</text>
</comment>
<name>A0ABS3FLF6_9CYAN</name>
<dbReference type="Pfam" id="PF14218">
    <property type="entry name" value="COP23"/>
    <property type="match status" value="1"/>
</dbReference>
<keyword evidence="1" id="KW-0732">Signal</keyword>
<keyword evidence="3" id="KW-1185">Reference proteome</keyword>
<dbReference type="RefSeq" id="WP_207086305.1">
    <property type="nucleotide sequence ID" value="NZ_JAFLQW010000031.1"/>
</dbReference>
<dbReference type="InterPro" id="IPR025478">
    <property type="entry name" value="COP23"/>
</dbReference>
<evidence type="ECO:0000256" key="1">
    <source>
        <dbReference type="SAM" id="SignalP"/>
    </source>
</evidence>
<feature type="signal peptide" evidence="1">
    <location>
        <begin position="1"/>
        <end position="30"/>
    </location>
</feature>
<reference evidence="2 3" key="1">
    <citation type="submission" date="2021-03" db="EMBL/GenBank/DDBJ databases">
        <title>Metabolic Capacity of the Antarctic Cyanobacterium Phormidium pseudopriestleyi that Sustains Oxygenic Photosynthesis in the Presence of Hydrogen Sulfide.</title>
        <authorList>
            <person name="Lumian J.E."/>
            <person name="Jungblut A.D."/>
            <person name="Dillon M.L."/>
            <person name="Hawes I."/>
            <person name="Doran P.T."/>
            <person name="Mackey T.J."/>
            <person name="Dick G.J."/>
            <person name="Grettenberger C.L."/>
            <person name="Sumner D.Y."/>
        </authorList>
    </citation>
    <scope>NUCLEOTIDE SEQUENCE [LARGE SCALE GENOMIC DNA]</scope>
    <source>
        <strain evidence="2 3">FRX01</strain>
    </source>
</reference>
<proteinExistence type="predicted"/>
<protein>
    <submittedName>
        <fullName evidence="2">COP23 domain-containing protein</fullName>
    </submittedName>
</protein>
<accession>A0ABS3FLF6</accession>
<evidence type="ECO:0000313" key="3">
    <source>
        <dbReference type="Proteomes" id="UP000664844"/>
    </source>
</evidence>
<dbReference type="EMBL" id="JAFLQW010000031">
    <property type="protein sequence ID" value="MBO0347732.1"/>
    <property type="molecule type" value="Genomic_DNA"/>
</dbReference>